<evidence type="ECO:0000313" key="3">
    <source>
        <dbReference type="EMBL" id="ANQ05929.1"/>
    </source>
</evidence>
<feature type="domain" description="Schizont-infected cell agglutination extracellular beta" evidence="2">
    <location>
        <begin position="3"/>
        <end position="131"/>
    </location>
</feature>
<name>A0A1B1DTG1_9APIC</name>
<dbReference type="VEuPathDB" id="PlasmoDB:PCOAH_00003390"/>
<dbReference type="RefSeq" id="XP_019912624.1">
    <property type="nucleotide sequence ID" value="XM_020057154.1"/>
</dbReference>
<keyword evidence="4" id="KW-1185">Reference proteome</keyword>
<evidence type="ECO:0000313" key="4">
    <source>
        <dbReference type="Proteomes" id="UP000092716"/>
    </source>
</evidence>
<gene>
    <name evidence="3" type="ORF">PCOAH_00003390</name>
</gene>
<feature type="domain" description="Schizont-infected cell agglutination extracellular beta" evidence="2">
    <location>
        <begin position="390"/>
        <end position="548"/>
    </location>
</feature>
<feature type="compositionally biased region" description="Basic and acidic residues" evidence="1">
    <location>
        <begin position="598"/>
        <end position="607"/>
    </location>
</feature>
<evidence type="ECO:0000256" key="1">
    <source>
        <dbReference type="SAM" id="MobiDB-lite"/>
    </source>
</evidence>
<sequence length="815" mass="93414">MWGELQQKVAPLAQVMLDSGENVDHYCNSVQCENGGTACPSRKACEFIVRGLKSIYEHKEKQDESMMGRVNNRIFRATMRCIALNAFIKKLKDEHKSCPVDEGINKAFDIGDSNRETWCKNKGSCEKCPQEQCTDYAIENEKLWDNVNEKLQADDNIQKTLSTIDILCKDCNEESNLCKRIDCVTKKWGVNRDVTNPTWDNMLSDIDRRAKDMFEHISENNADMEPHCTGHSGQESRIVTDPEKKACQYITAGLKHIYEIKEDEVKENDQEKKRKVKDDRIFKQTMECLLLNAFADELKKQVKSPCEVIEETIKQAFDAGNGQKGTWCMTKHDANNDCVQCDRYKDYRKCEISDGKNNEAVGPKLDVLFQNNNKKGEIQQTLTTISNINNLCDRSQCVITQWTRDNRGKKIKGNQIIKWEKDSWDDITRTIDPLADAMSKPDANVDSLCNSTEQKNKEACKQIVSGLMHIYQIPEEKWDDKDGKDKPRNNRLFKQTMSCFILNVYTDLIKEKCPNIGNTVRNFFTVGGNLHTTKCTRGSTCIPCEWHECADMRFDGKKLRNRIKEELKEKNNKIKQALDKICPSAKPATVQPPAAGRARSDSDDDKSAIQTGKKAQNTDDAIGLPLFDDEYDTVHHTKSNEDEEENRWLAANSGKSHVTVIDAGTTVIAGPEIKDSEKKDSNPGNLFQRLKLEQVLLLEEVVGEGQVWVLPLGQLISKLKTRPPQLFNTNLNPILNQLRGLLFLQYQMEDQFHQYLLHQKQQNKQHCHLKLLLPSILSSVKEENVKEEHIKYVVLQLYKNNSIMWMTRMVHMHIP</sequence>
<dbReference type="Pfam" id="PF12878">
    <property type="entry name" value="SICA_beta"/>
    <property type="match status" value="3"/>
</dbReference>
<dbReference type="AlphaFoldDB" id="A0A1B1DTG1"/>
<feature type="compositionally biased region" description="Polar residues" evidence="1">
    <location>
        <begin position="609"/>
        <end position="619"/>
    </location>
</feature>
<reference evidence="4" key="1">
    <citation type="submission" date="2016-06" db="EMBL/GenBank/DDBJ databases">
        <title>First high quality genome sequence of Plasmodium coatneyi using continuous long reads from single molecule, real-time sequencing.</title>
        <authorList>
            <person name="Chien J.-T."/>
            <person name="Pakala S.B."/>
            <person name="Geraldo J.A."/>
            <person name="Lapp S.A."/>
            <person name="Barnwell J.W."/>
            <person name="Kissinger J.C."/>
            <person name="Galinski M.R."/>
            <person name="Humphrey J.C."/>
        </authorList>
    </citation>
    <scope>NUCLEOTIDE SEQUENCE [LARGE SCALE GENOMIC DNA]</scope>
    <source>
        <strain evidence="4">Hackeri</strain>
    </source>
</reference>
<dbReference type="Proteomes" id="UP000092716">
    <property type="component" value="Chromosome 2"/>
</dbReference>
<feature type="region of interest" description="Disordered" evidence="1">
    <location>
        <begin position="581"/>
        <end position="620"/>
    </location>
</feature>
<dbReference type="InterPro" id="IPR024285">
    <property type="entry name" value="SICA_extracell_b"/>
</dbReference>
<dbReference type="KEGG" id="pcot:PCOAH_00003390"/>
<organism evidence="3 4">
    <name type="scientific">Plasmodium coatneyi</name>
    <dbReference type="NCBI Taxonomy" id="208452"/>
    <lineage>
        <taxon>Eukaryota</taxon>
        <taxon>Sar</taxon>
        <taxon>Alveolata</taxon>
        <taxon>Apicomplexa</taxon>
        <taxon>Aconoidasida</taxon>
        <taxon>Haemosporida</taxon>
        <taxon>Plasmodiidae</taxon>
        <taxon>Plasmodium</taxon>
    </lineage>
</organism>
<dbReference type="GeneID" id="30907059"/>
<accession>A0A1B1DTG1</accession>
<proteinExistence type="predicted"/>
<feature type="domain" description="Schizont-infected cell agglutination extracellular beta" evidence="2">
    <location>
        <begin position="176"/>
        <end position="352"/>
    </location>
</feature>
<evidence type="ECO:0000259" key="2">
    <source>
        <dbReference type="Pfam" id="PF12878"/>
    </source>
</evidence>
<dbReference type="EMBL" id="CP016240">
    <property type="protein sequence ID" value="ANQ05929.1"/>
    <property type="molecule type" value="Genomic_DNA"/>
</dbReference>
<protein>
    <submittedName>
        <fullName evidence="3">SICA antigen</fullName>
    </submittedName>
</protein>